<comment type="caution">
    <text evidence="8">The sequence shown here is derived from an EMBL/GenBank/DDBJ whole genome shotgun (WGS) entry which is preliminary data.</text>
</comment>
<accession>A0A7J6UVQ5</accession>
<dbReference type="Pfam" id="PF00657">
    <property type="entry name" value="Lipase_GDSL"/>
    <property type="match status" value="1"/>
</dbReference>
<keyword evidence="5" id="KW-0378">Hydrolase</keyword>
<dbReference type="Gene3D" id="3.40.50.1110">
    <property type="entry name" value="SGNH hydrolase"/>
    <property type="match status" value="1"/>
</dbReference>
<name>A0A7J6UVQ5_THATH</name>
<reference evidence="8 9" key="1">
    <citation type="submission" date="2020-06" db="EMBL/GenBank/DDBJ databases">
        <title>Transcriptomic and genomic resources for Thalictrum thalictroides and T. hernandezii: Facilitating candidate gene discovery in an emerging model plant lineage.</title>
        <authorList>
            <person name="Arias T."/>
            <person name="Riano-Pachon D.M."/>
            <person name="Di Stilio V.S."/>
        </authorList>
    </citation>
    <scope>NUCLEOTIDE SEQUENCE [LARGE SCALE GENOMIC DNA]</scope>
    <source>
        <strain evidence="9">cv. WT478/WT964</strain>
        <tissue evidence="8">Leaves</tissue>
    </source>
</reference>
<keyword evidence="4" id="KW-0732">Signal</keyword>
<dbReference type="AlphaFoldDB" id="A0A7J6UVQ5"/>
<dbReference type="PANTHER" id="PTHR45650">
    <property type="entry name" value="GDSL-LIKE LIPASE/ACYLHYDROLASE-RELATED"/>
    <property type="match status" value="1"/>
</dbReference>
<comment type="similarity">
    <text evidence="2">Belongs to the 'GDSL' lipolytic enzyme family.</text>
</comment>
<dbReference type="InterPro" id="IPR051238">
    <property type="entry name" value="GDSL_esterase/lipase"/>
</dbReference>
<dbReference type="InterPro" id="IPR001087">
    <property type="entry name" value="GDSL"/>
</dbReference>
<evidence type="ECO:0000256" key="5">
    <source>
        <dbReference type="ARBA" id="ARBA00022801"/>
    </source>
</evidence>
<protein>
    <submittedName>
        <fullName evidence="8">GDSL esterase/lipase</fullName>
    </submittedName>
</protein>
<keyword evidence="7" id="KW-0443">Lipid metabolism</keyword>
<comment type="subcellular location">
    <subcellularLocation>
        <location evidence="1">Secreted</location>
    </subcellularLocation>
</comment>
<dbReference type="GO" id="GO:0016042">
    <property type="term" value="P:lipid catabolic process"/>
    <property type="evidence" value="ECO:0007669"/>
    <property type="project" value="UniProtKB-KW"/>
</dbReference>
<evidence type="ECO:0000256" key="1">
    <source>
        <dbReference type="ARBA" id="ARBA00004613"/>
    </source>
</evidence>
<sequence>MCQTAAAPAIYVFGDSLVDCGNNNYRLTLLRVNYTPYGADFVDGATGRFTNGKTFADFTAQLLGLPLPPAFESLNLRNFRSLTGVNYASGGSGILEETGKVFVR</sequence>
<dbReference type="GO" id="GO:0005576">
    <property type="term" value="C:extracellular region"/>
    <property type="evidence" value="ECO:0007669"/>
    <property type="project" value="UniProtKB-SubCell"/>
</dbReference>
<evidence type="ECO:0000256" key="2">
    <source>
        <dbReference type="ARBA" id="ARBA00008668"/>
    </source>
</evidence>
<evidence type="ECO:0000256" key="7">
    <source>
        <dbReference type="ARBA" id="ARBA00023098"/>
    </source>
</evidence>
<keyword evidence="9" id="KW-1185">Reference proteome</keyword>
<evidence type="ECO:0000313" key="9">
    <source>
        <dbReference type="Proteomes" id="UP000554482"/>
    </source>
</evidence>
<gene>
    <name evidence="8" type="ORF">FRX31_033745</name>
</gene>
<keyword evidence="3" id="KW-0964">Secreted</keyword>
<evidence type="ECO:0000256" key="6">
    <source>
        <dbReference type="ARBA" id="ARBA00022963"/>
    </source>
</evidence>
<evidence type="ECO:0000256" key="3">
    <source>
        <dbReference type="ARBA" id="ARBA00022525"/>
    </source>
</evidence>
<evidence type="ECO:0000313" key="8">
    <source>
        <dbReference type="EMBL" id="KAF5176667.1"/>
    </source>
</evidence>
<organism evidence="8 9">
    <name type="scientific">Thalictrum thalictroides</name>
    <name type="common">Rue-anemone</name>
    <name type="synonym">Anemone thalictroides</name>
    <dbReference type="NCBI Taxonomy" id="46969"/>
    <lineage>
        <taxon>Eukaryota</taxon>
        <taxon>Viridiplantae</taxon>
        <taxon>Streptophyta</taxon>
        <taxon>Embryophyta</taxon>
        <taxon>Tracheophyta</taxon>
        <taxon>Spermatophyta</taxon>
        <taxon>Magnoliopsida</taxon>
        <taxon>Ranunculales</taxon>
        <taxon>Ranunculaceae</taxon>
        <taxon>Thalictroideae</taxon>
        <taxon>Thalictrum</taxon>
    </lineage>
</organism>
<evidence type="ECO:0000256" key="4">
    <source>
        <dbReference type="ARBA" id="ARBA00022729"/>
    </source>
</evidence>
<dbReference type="Proteomes" id="UP000554482">
    <property type="component" value="Unassembled WGS sequence"/>
</dbReference>
<proteinExistence type="inferred from homology"/>
<dbReference type="InterPro" id="IPR036514">
    <property type="entry name" value="SGNH_hydro_sf"/>
</dbReference>
<dbReference type="GO" id="GO:0016788">
    <property type="term" value="F:hydrolase activity, acting on ester bonds"/>
    <property type="evidence" value="ECO:0007669"/>
    <property type="project" value="InterPro"/>
</dbReference>
<dbReference type="OrthoDB" id="1600564at2759"/>
<dbReference type="EMBL" id="JABWDY010042412">
    <property type="protein sequence ID" value="KAF5176667.1"/>
    <property type="molecule type" value="Genomic_DNA"/>
</dbReference>
<dbReference type="PANTHER" id="PTHR45650:SF14">
    <property type="entry name" value="GDSL ESTERASE_LIPASE 7-LIKE"/>
    <property type="match status" value="1"/>
</dbReference>
<keyword evidence="6" id="KW-0442">Lipid degradation</keyword>